<protein>
    <recommendedName>
        <fullName evidence="2">Amine oxidase domain-containing protein</fullName>
    </recommendedName>
</protein>
<name>A0A2P2C8J0_9ZZZZ</name>
<dbReference type="InterPro" id="IPR036188">
    <property type="entry name" value="FAD/NAD-bd_sf"/>
</dbReference>
<dbReference type="PANTHER" id="PTHR42923">
    <property type="entry name" value="PROTOPORPHYRINOGEN OXIDASE"/>
    <property type="match status" value="1"/>
</dbReference>
<organism evidence="3">
    <name type="scientific">metagenome</name>
    <dbReference type="NCBI Taxonomy" id="256318"/>
    <lineage>
        <taxon>unclassified sequences</taxon>
        <taxon>metagenomes</taxon>
    </lineage>
</organism>
<dbReference type="Pfam" id="PF07103">
    <property type="entry name" value="DUF1365"/>
    <property type="match status" value="1"/>
</dbReference>
<evidence type="ECO:0000259" key="2">
    <source>
        <dbReference type="Pfam" id="PF01593"/>
    </source>
</evidence>
<accession>A0A2P2C8J0</accession>
<dbReference type="SUPFAM" id="SSF51905">
    <property type="entry name" value="FAD/NAD(P)-binding domain"/>
    <property type="match status" value="1"/>
</dbReference>
<evidence type="ECO:0000313" key="3">
    <source>
        <dbReference type="EMBL" id="CUR58314.1"/>
    </source>
</evidence>
<feature type="region of interest" description="Disordered" evidence="1">
    <location>
        <begin position="143"/>
        <end position="162"/>
    </location>
</feature>
<gene>
    <name evidence="3" type="ORF">NOCA1140036</name>
</gene>
<dbReference type="PANTHER" id="PTHR42923:SF17">
    <property type="entry name" value="AMINE OXIDASE DOMAIN-CONTAINING PROTEIN"/>
    <property type="match status" value="1"/>
</dbReference>
<dbReference type="InterPro" id="IPR002937">
    <property type="entry name" value="Amino_oxidase"/>
</dbReference>
<dbReference type="Gene3D" id="3.50.50.60">
    <property type="entry name" value="FAD/NAD(P)-binding domain"/>
    <property type="match status" value="1"/>
</dbReference>
<dbReference type="Pfam" id="PF01593">
    <property type="entry name" value="Amino_oxidase"/>
    <property type="match status" value="1"/>
</dbReference>
<sequence length="715" mass="77001">MNPAGQRRVAVVGSGVAGLTAAWIASRTAHVTLYEADARLGGHADTHRVTTADGELAIDTGFIVHNRRTYPTLLRLFAELDVATQPSEMSLSVSDAGTGVEYAGALGVRGLFARPSSLASRDHWRMLLEIPRFHRRARALLASSGPSSEPDAIGSVPDDGSAAAGDRTLREFLAEGGFSAGFVRHFMEPLVAAVWSCDPASSLDYPARYLFTFLEHHGMLGVFGSPEWRTVTGGSATYVAAVAAGLDDVRLEAKVTSIRELADGVEVTDGSGATTTFDAVVVATHPAQALAMLESPTALQREVLGALPYSTNSALLHTDTSLLPSAPNARASWNFHRPATEPAKAQTQAGRLRSVGSDPSARGADRRVTKPGAPEGVTVTYDLTRLQRLPTDTHYLVTLGGEGLVDPATVIDRMEYEHPLYTPESVAAARRLPQVNTPRVAFAGAYHGWGFHEDGARSGLAAATHLGLPWPRPTHVAPRPGRFETTIRHTRRTPYTRTFEHSSTFWLVDLDDLPDHGTLARFEARDHLGSPDRSLRDNVEAFLADNGVSLGERGGRILMAAHPRSLGHCFNPISVFWCFDDAGAQAGVVVEVHNTYGDRHAYLVHPDEQGRARTAKAMYVSPFHGVDGTYDVAVPVPTDRLHVAVTLRGHSQPGAEGAAAPFSASLTGTRTDVPVRRTLGAALRGSVLIRAHGTWLWARRLPVRPRPRHRQEGVR</sequence>
<proteinExistence type="predicted"/>
<dbReference type="EMBL" id="CZKB01000006">
    <property type="protein sequence ID" value="CUR58314.1"/>
    <property type="molecule type" value="Genomic_DNA"/>
</dbReference>
<dbReference type="InterPro" id="IPR010775">
    <property type="entry name" value="DUF1365"/>
</dbReference>
<dbReference type="GO" id="GO:0016491">
    <property type="term" value="F:oxidoreductase activity"/>
    <property type="evidence" value="ECO:0007669"/>
    <property type="project" value="InterPro"/>
</dbReference>
<reference evidence="3" key="1">
    <citation type="submission" date="2015-08" db="EMBL/GenBank/DDBJ databases">
        <authorList>
            <person name="Babu N.S."/>
            <person name="Beckwith C.J."/>
            <person name="Beseler K.G."/>
            <person name="Brison A."/>
            <person name="Carone J.V."/>
            <person name="Caskin T.P."/>
            <person name="Diamond M."/>
            <person name="Durham M.E."/>
            <person name="Foxe J.M."/>
            <person name="Go M."/>
            <person name="Henderson B.A."/>
            <person name="Jones I.B."/>
            <person name="McGettigan J.A."/>
            <person name="Micheletti S.J."/>
            <person name="Nasrallah M.E."/>
            <person name="Ortiz D."/>
            <person name="Piller C.R."/>
            <person name="Privatt S.R."/>
            <person name="Schneider S.L."/>
            <person name="Sharp S."/>
            <person name="Smith T.C."/>
            <person name="Stanton J.D."/>
            <person name="Ullery H.E."/>
            <person name="Wilson R.J."/>
            <person name="Serrano M.G."/>
            <person name="Buck G."/>
            <person name="Lee V."/>
            <person name="Wang Y."/>
            <person name="Carvalho R."/>
            <person name="Voegtly L."/>
            <person name="Shi R."/>
            <person name="Duckworth R."/>
            <person name="Johnson A."/>
            <person name="Loviza R."/>
            <person name="Walstead R."/>
            <person name="Shah Z."/>
            <person name="Kiflezghi M."/>
            <person name="Wade K."/>
            <person name="Ball S.L."/>
            <person name="Bradley K.W."/>
            <person name="Asai D.J."/>
            <person name="Bowman C.A."/>
            <person name="Russell D.A."/>
            <person name="Pope W.H."/>
            <person name="Jacobs-Sera D."/>
            <person name="Hendrix R.W."/>
            <person name="Hatfull G.F."/>
        </authorList>
    </citation>
    <scope>NUCLEOTIDE SEQUENCE</scope>
</reference>
<dbReference type="InterPro" id="IPR050464">
    <property type="entry name" value="Zeta_carotene_desat/Oxidored"/>
</dbReference>
<dbReference type="AlphaFoldDB" id="A0A2P2C8J0"/>
<feature type="region of interest" description="Disordered" evidence="1">
    <location>
        <begin position="340"/>
        <end position="375"/>
    </location>
</feature>
<feature type="domain" description="Amine oxidase" evidence="2">
    <location>
        <begin position="16"/>
        <end position="307"/>
    </location>
</feature>
<evidence type="ECO:0000256" key="1">
    <source>
        <dbReference type="SAM" id="MobiDB-lite"/>
    </source>
</evidence>